<keyword evidence="10" id="KW-1185">Reference proteome</keyword>
<dbReference type="Gene3D" id="3.20.20.10">
    <property type="entry name" value="Alanine racemase"/>
    <property type="match status" value="1"/>
</dbReference>
<dbReference type="InterPro" id="IPR013221">
    <property type="entry name" value="Mur_ligase_cen"/>
</dbReference>
<dbReference type="InterPro" id="IPR000821">
    <property type="entry name" value="Ala_racemase"/>
</dbReference>
<evidence type="ECO:0000256" key="5">
    <source>
        <dbReference type="HAMAP-Rule" id="MF_01201"/>
    </source>
</evidence>
<evidence type="ECO:0000256" key="6">
    <source>
        <dbReference type="PIRSR" id="PIRSR600821-50"/>
    </source>
</evidence>
<comment type="pathway">
    <text evidence="5">Amino-acid biosynthesis; D-alanine biosynthesis; D-alanine from L-alanine: step 1/1.</text>
</comment>
<comment type="similarity">
    <text evidence="5">Belongs to the alanine racemase family.</text>
</comment>
<accession>A0A142EJC1</accession>
<evidence type="ECO:0000256" key="7">
    <source>
        <dbReference type="PIRSR" id="PIRSR600821-52"/>
    </source>
</evidence>
<comment type="catalytic activity">
    <reaction evidence="1 5">
        <text>L-alanine = D-alanine</text>
        <dbReference type="Rhea" id="RHEA:20249"/>
        <dbReference type="ChEBI" id="CHEBI:57416"/>
        <dbReference type="ChEBI" id="CHEBI:57972"/>
        <dbReference type="EC" id="5.1.1.1"/>
    </reaction>
</comment>
<dbReference type="PANTHER" id="PTHR30511">
    <property type="entry name" value="ALANINE RACEMASE"/>
    <property type="match status" value="1"/>
</dbReference>
<comment type="function">
    <text evidence="5">Catalyzes the interconversion of L-alanine and D-alanine. May also act on other amino acids.</text>
</comment>
<dbReference type="Pfam" id="PF01168">
    <property type="entry name" value="Ala_racemase_N"/>
    <property type="match status" value="1"/>
</dbReference>
<dbReference type="EMBL" id="CP012836">
    <property type="protein sequence ID" value="AMQ55226.1"/>
    <property type="molecule type" value="Genomic_DNA"/>
</dbReference>
<dbReference type="SUPFAM" id="SSF63418">
    <property type="entry name" value="MurE/MurF N-terminal domain"/>
    <property type="match status" value="1"/>
</dbReference>
<dbReference type="GO" id="GO:0016881">
    <property type="term" value="F:acid-amino acid ligase activity"/>
    <property type="evidence" value="ECO:0007669"/>
    <property type="project" value="InterPro"/>
</dbReference>
<reference evidence="9 10" key="2">
    <citation type="journal article" date="2016" name="Genome Announc.">
        <title>Complete Genome Sequence of Algoriphagus sp. Strain M8-2, Isolated from a Brackish Lake.</title>
        <authorList>
            <person name="Muraguchi Y."/>
            <person name="Kushimoto K."/>
            <person name="Ohtsubo Y."/>
            <person name="Suzuki T."/>
            <person name="Dohra H."/>
            <person name="Kimbara K."/>
            <person name="Shintani M."/>
        </authorList>
    </citation>
    <scope>NUCLEOTIDE SEQUENCE [LARGE SCALE GENOMIC DNA]</scope>
    <source>
        <strain evidence="9 10">M8-2</strain>
    </source>
</reference>
<dbReference type="InterPro" id="IPR000713">
    <property type="entry name" value="Mur_ligase_N"/>
</dbReference>
<dbReference type="PATRIC" id="fig|1727163.4.peg.498"/>
<dbReference type="FunFam" id="3.20.20.10:FF:000002">
    <property type="entry name" value="Alanine racemase"/>
    <property type="match status" value="1"/>
</dbReference>
<comment type="cofactor">
    <cofactor evidence="2 5 6">
        <name>pyridoxal 5'-phosphate</name>
        <dbReference type="ChEBI" id="CHEBI:597326"/>
    </cofactor>
</comment>
<dbReference type="SUPFAM" id="SSF50621">
    <property type="entry name" value="Alanine racemase C-terminal domain-like"/>
    <property type="match status" value="1"/>
</dbReference>
<evidence type="ECO:0000313" key="9">
    <source>
        <dbReference type="EMBL" id="AMQ55226.1"/>
    </source>
</evidence>
<dbReference type="SUPFAM" id="SSF51419">
    <property type="entry name" value="PLP-binding barrel"/>
    <property type="match status" value="1"/>
</dbReference>
<dbReference type="GO" id="GO:0005829">
    <property type="term" value="C:cytosol"/>
    <property type="evidence" value="ECO:0007669"/>
    <property type="project" value="TreeGrafter"/>
</dbReference>
<keyword evidence="9" id="KW-0436">Ligase</keyword>
<dbReference type="PRINTS" id="PR00992">
    <property type="entry name" value="ALARACEMASE"/>
</dbReference>
<dbReference type="GO" id="GO:0030170">
    <property type="term" value="F:pyridoxal phosphate binding"/>
    <property type="evidence" value="ECO:0007669"/>
    <property type="project" value="UniProtKB-UniRule"/>
</dbReference>
<gene>
    <name evidence="9" type="ORF">AO498_02375</name>
</gene>
<protein>
    <recommendedName>
        <fullName evidence="5">Alanine racemase</fullName>
        <ecNumber evidence="5">5.1.1.1</ecNumber>
    </recommendedName>
</protein>
<dbReference type="InterPro" id="IPR036615">
    <property type="entry name" value="Mur_ligase_C_dom_sf"/>
</dbReference>
<organism evidence="9 10">
    <name type="scientific">Algoriphagus sanaruensis</name>
    <dbReference type="NCBI Taxonomy" id="1727163"/>
    <lineage>
        <taxon>Bacteria</taxon>
        <taxon>Pseudomonadati</taxon>
        <taxon>Bacteroidota</taxon>
        <taxon>Cytophagia</taxon>
        <taxon>Cytophagales</taxon>
        <taxon>Cyclobacteriaceae</taxon>
        <taxon>Algoriphagus</taxon>
    </lineage>
</organism>
<dbReference type="InterPro" id="IPR035911">
    <property type="entry name" value="MurE/MurF_N"/>
</dbReference>
<dbReference type="AlphaFoldDB" id="A0A142EJC1"/>
<dbReference type="CDD" id="cd00430">
    <property type="entry name" value="PLPDE_III_AR"/>
    <property type="match status" value="1"/>
</dbReference>
<dbReference type="Pfam" id="PF08245">
    <property type="entry name" value="Mur_ligase_M"/>
    <property type="match status" value="1"/>
</dbReference>
<dbReference type="GO" id="GO:0008784">
    <property type="term" value="F:alanine racemase activity"/>
    <property type="evidence" value="ECO:0007669"/>
    <property type="project" value="UniProtKB-UniRule"/>
</dbReference>
<evidence type="ECO:0000259" key="8">
    <source>
        <dbReference type="SMART" id="SM01005"/>
    </source>
</evidence>
<dbReference type="Gene3D" id="3.40.1190.10">
    <property type="entry name" value="Mur-like, catalytic domain"/>
    <property type="match status" value="1"/>
</dbReference>
<dbReference type="GO" id="GO:0005524">
    <property type="term" value="F:ATP binding"/>
    <property type="evidence" value="ECO:0007669"/>
    <property type="project" value="InterPro"/>
</dbReference>
<keyword evidence="3 5" id="KW-0663">Pyridoxal phosphate</keyword>
<reference evidence="10" key="1">
    <citation type="submission" date="2015-09" db="EMBL/GenBank/DDBJ databases">
        <title>Complete sequence of Algoriphagus sp. M8-2.</title>
        <authorList>
            <person name="Shintani M."/>
        </authorList>
    </citation>
    <scope>NUCLEOTIDE SEQUENCE [LARGE SCALE GENOMIC DNA]</scope>
    <source>
        <strain evidence="10">M8-2</strain>
    </source>
</reference>
<dbReference type="Pfam" id="PF00842">
    <property type="entry name" value="Ala_racemase_C"/>
    <property type="match status" value="1"/>
</dbReference>
<dbReference type="InterPro" id="IPR009006">
    <property type="entry name" value="Ala_racemase/Decarboxylase_C"/>
</dbReference>
<dbReference type="SUPFAM" id="SSF53244">
    <property type="entry name" value="MurD-like peptide ligases, peptide-binding domain"/>
    <property type="match status" value="1"/>
</dbReference>
<feature type="domain" description="Alanine racemase C-terminal" evidence="8">
    <location>
        <begin position="696"/>
        <end position="821"/>
    </location>
</feature>
<dbReference type="UniPathway" id="UPA00042">
    <property type="reaction ID" value="UER00497"/>
</dbReference>
<feature type="binding site" evidence="5 7">
    <location>
        <position position="766"/>
    </location>
    <ligand>
        <name>substrate</name>
    </ligand>
</feature>
<dbReference type="SUPFAM" id="SSF53623">
    <property type="entry name" value="MurD-like peptide ligases, catalytic domain"/>
    <property type="match status" value="1"/>
</dbReference>
<dbReference type="NCBIfam" id="NF008897">
    <property type="entry name" value="PRK11930.1"/>
    <property type="match status" value="1"/>
</dbReference>
<dbReference type="Gene3D" id="3.90.190.20">
    <property type="entry name" value="Mur ligase, C-terminal domain"/>
    <property type="match status" value="1"/>
</dbReference>
<evidence type="ECO:0000256" key="3">
    <source>
        <dbReference type="ARBA" id="ARBA00022898"/>
    </source>
</evidence>
<dbReference type="SMART" id="SM01005">
    <property type="entry name" value="Ala_racemase_C"/>
    <property type="match status" value="1"/>
</dbReference>
<dbReference type="OrthoDB" id="9801978at2"/>
<dbReference type="InterPro" id="IPR029066">
    <property type="entry name" value="PLP-binding_barrel"/>
</dbReference>
<dbReference type="KEGG" id="alm:AO498_02375"/>
<evidence type="ECO:0000256" key="2">
    <source>
        <dbReference type="ARBA" id="ARBA00001933"/>
    </source>
</evidence>
<feature type="active site" description="Proton acceptor; specific for L-alanine" evidence="5">
    <location>
        <position position="717"/>
    </location>
</feature>
<evidence type="ECO:0000256" key="1">
    <source>
        <dbReference type="ARBA" id="ARBA00000316"/>
    </source>
</evidence>
<proteinExistence type="inferred from homology"/>
<feature type="active site" description="Proton acceptor; specific for D-alanine" evidence="5">
    <location>
        <position position="492"/>
    </location>
</feature>
<dbReference type="NCBIfam" id="TIGR00492">
    <property type="entry name" value="alr"/>
    <property type="match status" value="1"/>
</dbReference>
<keyword evidence="4 5" id="KW-0413">Isomerase</keyword>
<dbReference type="EC" id="5.1.1.1" evidence="5"/>
<dbReference type="InterPro" id="IPR011079">
    <property type="entry name" value="Ala_racemase_C"/>
</dbReference>
<dbReference type="HAMAP" id="MF_01201">
    <property type="entry name" value="Ala_racemase"/>
    <property type="match status" value="1"/>
</dbReference>
<dbReference type="GO" id="GO:0030632">
    <property type="term" value="P:D-alanine biosynthetic process"/>
    <property type="evidence" value="ECO:0007669"/>
    <property type="project" value="UniProtKB-UniRule"/>
</dbReference>
<name>A0A142EJC1_9BACT</name>
<dbReference type="Gene3D" id="2.40.37.10">
    <property type="entry name" value="Lyase, Ornithine Decarboxylase, Chain A, domain 1"/>
    <property type="match status" value="1"/>
</dbReference>
<dbReference type="PANTHER" id="PTHR30511:SF0">
    <property type="entry name" value="ALANINE RACEMASE, CATABOLIC-RELATED"/>
    <property type="match status" value="1"/>
</dbReference>
<dbReference type="Proteomes" id="UP000073816">
    <property type="component" value="Chromosome"/>
</dbReference>
<dbReference type="Pfam" id="PF01225">
    <property type="entry name" value="Mur_ligase"/>
    <property type="match status" value="1"/>
</dbReference>
<dbReference type="RefSeq" id="WP_067543272.1">
    <property type="nucleotide sequence ID" value="NZ_CP012836.1"/>
</dbReference>
<evidence type="ECO:0000256" key="4">
    <source>
        <dbReference type="ARBA" id="ARBA00023235"/>
    </source>
</evidence>
<sequence>MVLNLTIPQVLEITSGQLIGKFTAVPISKISIDSRQILQPDQTLFVALRGAKADGAAFIPNLMGEGIQLFLVHEDFQPTPDQEKDCAFIRVRDTRVALQQIAAYQRKNFPKPVIGITGSNGKTIIKEWLGQVLSQSFTVAKSPKSYNSQVGVPLSVFGIESYHQVAILEAGISKRGEMQALQSIIQPDLGIFTNIGSAHEEGFESLEEKIREKLMLFEDAKLLIYCKDHPWPAKEIEGKFEEIKRVAWSIQPGTDFCVSYKSFEEKTKIILLKNDLSTLTFSVPFSDKASLENITHVLVAALTLGQEISAIQEGLDHLKPIDMRLTLKPGINDSLLIDDTYNNDLAGLKVALEFLSQQRPKRSKILILSDLLQQGAPEKIYGEVADLTKSYEIDHIIGVGKEIQRLKSLVDLELEMYPSTDTFLQNLDPERFQNDLILITGARSFAFERVVNRLQQRIHGTTLEINLNALTHNFNFYKRQIDPKTKVMVMVKAFAYGGGAAEIANHLQTMGADYLAVAFSDEGVTLRKQGIRLPIMVLNPVEESFDLLREYQLEPVVFSPEFFKKLGYYAQNHQIQIPIHLDLDTGMHRLGFERHHISELKALIKLFPELKIASLYTHLVGADEDEHHEFSILQLEQFMEMKAEVESVLAYKPLIHALNSAGIIRYPTYQMDMVRLGIGLYGVEVTGKYDGSLKPVSTLKTTISQVKELPAGATIGYSRKGALPTGGKIATLAIGYADGYDRRFSQGKGFVLIQGRKAPVIGNVCMDMVMVDVSDFEEIKAGDEAIIYGEQISLKELADRIGTIPYELLTNISTRVKRVYYLD</sequence>
<evidence type="ECO:0000313" key="10">
    <source>
        <dbReference type="Proteomes" id="UP000073816"/>
    </source>
</evidence>
<feature type="modified residue" description="N6-(pyridoxal phosphate)lysine" evidence="5 6">
    <location>
        <position position="492"/>
    </location>
</feature>
<dbReference type="InterPro" id="IPR001608">
    <property type="entry name" value="Ala_racemase_N"/>
</dbReference>
<dbReference type="InterPro" id="IPR036565">
    <property type="entry name" value="Mur-like_cat_sf"/>
</dbReference>
<dbReference type="STRING" id="1727163.AO498_02375"/>
<dbReference type="Gene3D" id="3.40.1390.10">
    <property type="entry name" value="MurE/MurF, N-terminal domain"/>
    <property type="match status" value="1"/>
</dbReference>
<feature type="binding site" evidence="5 7">
    <location>
        <position position="589"/>
    </location>
    <ligand>
        <name>substrate</name>
    </ligand>
</feature>